<dbReference type="InterPro" id="IPR050721">
    <property type="entry name" value="Trk_Ktr_HKT_K-transport"/>
</dbReference>
<dbReference type="InterPro" id="IPR003148">
    <property type="entry name" value="RCK_N"/>
</dbReference>
<evidence type="ECO:0000256" key="1">
    <source>
        <dbReference type="ARBA" id="ARBA00004651"/>
    </source>
</evidence>
<dbReference type="PROSITE" id="PS51201">
    <property type="entry name" value="RCK_N"/>
    <property type="match status" value="1"/>
</dbReference>
<protein>
    <submittedName>
        <fullName evidence="4">Potassium transporter</fullName>
    </submittedName>
</protein>
<dbReference type="OrthoDB" id="9781411at2"/>
<comment type="caution">
    <text evidence="4">The sequence shown here is derived from an EMBL/GenBank/DDBJ whole genome shotgun (WGS) entry which is preliminary data.</text>
</comment>
<evidence type="ECO:0000313" key="5">
    <source>
        <dbReference type="Proteomes" id="UP000292373"/>
    </source>
</evidence>
<reference evidence="4 5" key="1">
    <citation type="submission" date="2019-01" db="EMBL/GenBank/DDBJ databases">
        <title>Lactibacter flavus gen. nov., sp. nov., a novel bacterium of the family Propionibacteriaceae isolated from raw milk and dairy products.</title>
        <authorList>
            <person name="Huptas C."/>
            <person name="Wenning M."/>
            <person name="Breitenwieser F."/>
            <person name="Doll E."/>
            <person name="Von Neubeck M."/>
            <person name="Busse H.-J."/>
            <person name="Scherer S."/>
        </authorList>
    </citation>
    <scope>NUCLEOTIDE SEQUENCE [LARGE SCALE GENOMIC DNA]</scope>
    <source>
        <strain evidence="4 5">KCTC 33808</strain>
    </source>
</reference>
<name>A0A4Q9KAX6_9ACTN</name>
<evidence type="ECO:0000259" key="3">
    <source>
        <dbReference type="PROSITE" id="PS51201"/>
    </source>
</evidence>
<comment type="subcellular location">
    <subcellularLocation>
        <location evidence="1">Cell membrane</location>
        <topology evidence="1">Multi-pass membrane protein</topology>
    </subcellularLocation>
</comment>
<evidence type="ECO:0000256" key="2">
    <source>
        <dbReference type="SAM" id="Phobius"/>
    </source>
</evidence>
<dbReference type="EMBL" id="SDMQ01000018">
    <property type="protein sequence ID" value="TBT82752.1"/>
    <property type="molecule type" value="Genomic_DNA"/>
</dbReference>
<dbReference type="Pfam" id="PF07885">
    <property type="entry name" value="Ion_trans_2"/>
    <property type="match status" value="1"/>
</dbReference>
<gene>
    <name evidence="4" type="ORF">ET989_13770</name>
</gene>
<dbReference type="InterPro" id="IPR036291">
    <property type="entry name" value="NAD(P)-bd_dom_sf"/>
</dbReference>
<keyword evidence="5" id="KW-1185">Reference proteome</keyword>
<feature type="transmembrane region" description="Helical" evidence="2">
    <location>
        <begin position="48"/>
        <end position="68"/>
    </location>
</feature>
<keyword evidence="2" id="KW-0472">Membrane</keyword>
<dbReference type="GO" id="GO:0005886">
    <property type="term" value="C:plasma membrane"/>
    <property type="evidence" value="ECO:0007669"/>
    <property type="project" value="UniProtKB-SubCell"/>
</dbReference>
<dbReference type="SUPFAM" id="SSF81324">
    <property type="entry name" value="Voltage-gated potassium channels"/>
    <property type="match status" value="1"/>
</dbReference>
<keyword evidence="2" id="KW-1133">Transmembrane helix</keyword>
<dbReference type="SUPFAM" id="SSF51735">
    <property type="entry name" value="NAD(P)-binding Rossmann-fold domains"/>
    <property type="match status" value="2"/>
</dbReference>
<keyword evidence="2" id="KW-0812">Transmembrane</keyword>
<proteinExistence type="predicted"/>
<accession>A0A4Q9KAX6</accession>
<dbReference type="Gene3D" id="3.40.50.720">
    <property type="entry name" value="NAD(P)-binding Rossmann-like Domain"/>
    <property type="match status" value="1"/>
</dbReference>
<evidence type="ECO:0000313" key="4">
    <source>
        <dbReference type="EMBL" id="TBT82752.1"/>
    </source>
</evidence>
<organism evidence="4 5">
    <name type="scientific">Propioniciclava sinopodophylli</name>
    <dbReference type="NCBI Taxonomy" id="1837344"/>
    <lineage>
        <taxon>Bacteria</taxon>
        <taxon>Bacillati</taxon>
        <taxon>Actinomycetota</taxon>
        <taxon>Actinomycetes</taxon>
        <taxon>Propionibacteriales</taxon>
        <taxon>Propionibacteriaceae</taxon>
        <taxon>Propioniciclava</taxon>
    </lineage>
</organism>
<dbReference type="Proteomes" id="UP000292373">
    <property type="component" value="Unassembled WGS sequence"/>
</dbReference>
<dbReference type="InterPro" id="IPR013099">
    <property type="entry name" value="K_chnl_dom"/>
</dbReference>
<feature type="transmembrane region" description="Helical" evidence="2">
    <location>
        <begin position="108"/>
        <end position="132"/>
    </location>
</feature>
<dbReference type="AlphaFoldDB" id="A0A4Q9KAX6"/>
<dbReference type="RefSeq" id="WP_131169951.1">
    <property type="nucleotide sequence ID" value="NZ_SDMQ01000018.1"/>
</dbReference>
<dbReference type="Pfam" id="PF02254">
    <property type="entry name" value="TrkA_N"/>
    <property type="match status" value="1"/>
</dbReference>
<feature type="domain" description="RCK N-terminal" evidence="3">
    <location>
        <begin position="155"/>
        <end position="277"/>
    </location>
</feature>
<dbReference type="Gene3D" id="1.10.287.70">
    <property type="match status" value="1"/>
</dbReference>
<dbReference type="GO" id="GO:0006813">
    <property type="term" value="P:potassium ion transport"/>
    <property type="evidence" value="ECO:0007669"/>
    <property type="project" value="InterPro"/>
</dbReference>
<dbReference type="PANTHER" id="PTHR43833">
    <property type="entry name" value="POTASSIUM CHANNEL PROTEIN 2-RELATED-RELATED"/>
    <property type="match status" value="1"/>
</dbReference>
<sequence>MTLPASAPEPTHPDGPYRTLRRRFVRVPAPEPSTDAVFLALRRMRAPLIVVVAVFTVSVAGLTAIPGLDSDGNPYRMTVFDAIYFMSYTATTIGFGETPYELTRPQRLWVTVCIFASVVAWAYALGALLALLREPSFREALDRQAFVRRVKRLHRPFLILVGYGQMGRAAAETLDALGRSCVVVAADQESIDALAGAQLASDIPGLVGDARDPAVLGLAGLGSKHCIGVLALTDDDAVNLSIVMAVTLLRHDIPVISRANQRDTAKAMREFGAQAVVNPFERYGNYLVMRLRRPSTYRLLTWLISAPGTAVAPDTEEHEDGLWVIAADDHFGPEIAQDLEDAGLSTTVVWPADGAPDVSGAVGLIAGGADDATNLAMAGHARLVDPEVFLSVRQRSRRNEPLLRAFAPDSVFVPAQLTVQEALARVVTPDFWRFVVHVWGMPDAEAEALLDRLIATVGRHSPDSHRVVVGERETPALQRRLHGGRVLLGDLFRDPDDRDRQVAAVPVLLIRGSETFYLPGDDTPVQLGDVVLSVGSGQAFAIMADAQHYDHVLEYLATGEFVPATAVGRLLRRAAPKRA</sequence>